<dbReference type="Pfam" id="PF05826">
    <property type="entry name" value="Phospholip_A2_2"/>
    <property type="match status" value="1"/>
</dbReference>
<dbReference type="Gene3D" id="1.20.90.10">
    <property type="entry name" value="Phospholipase A2 domain"/>
    <property type="match status" value="1"/>
</dbReference>
<dbReference type="InterPro" id="IPR036444">
    <property type="entry name" value="PLipase_A2_dom_sf"/>
</dbReference>
<evidence type="ECO:0000313" key="2">
    <source>
        <dbReference type="EMBL" id="NXG35709.1"/>
    </source>
</evidence>
<proteinExistence type="predicted"/>
<sequence length="147" mass="16818">CWRCPSPSACFFSGLARMCRCYKRLDKCEHQIAPHEVKYELHNIDTRTLFHCNCTRRLARFLRRVRGLSDVEEAVLAERIAMDCFVLEPLADCGLNKEPQHNCITGTQAVLVPAWHLRNSLSRWGALHVASKVKHQDQKMQNSGGTL</sequence>
<feature type="domain" description="Phospholipase A2-like central" evidence="1">
    <location>
        <begin position="18"/>
        <end position="67"/>
    </location>
</feature>
<dbReference type="GO" id="GO:0006644">
    <property type="term" value="P:phospholipid metabolic process"/>
    <property type="evidence" value="ECO:0007669"/>
    <property type="project" value="InterPro"/>
</dbReference>
<comment type="caution">
    <text evidence="2">The sequence shown here is derived from an EMBL/GenBank/DDBJ whole genome shotgun (WGS) entry which is preliminary data.</text>
</comment>
<organism evidence="2 3">
    <name type="scientific">Dromaius novaehollandiae</name>
    <name type="common">Emu</name>
    <dbReference type="NCBI Taxonomy" id="8790"/>
    <lineage>
        <taxon>Eukaryota</taxon>
        <taxon>Metazoa</taxon>
        <taxon>Chordata</taxon>
        <taxon>Craniata</taxon>
        <taxon>Vertebrata</taxon>
        <taxon>Euteleostomi</taxon>
        <taxon>Archelosauria</taxon>
        <taxon>Archosauria</taxon>
        <taxon>Dinosauria</taxon>
        <taxon>Saurischia</taxon>
        <taxon>Theropoda</taxon>
        <taxon>Coelurosauria</taxon>
        <taxon>Aves</taxon>
        <taxon>Palaeognathae</taxon>
        <taxon>Casuariiformes</taxon>
        <taxon>Dromaiidae</taxon>
        <taxon>Dromaius</taxon>
    </lineage>
</organism>
<feature type="non-terminal residue" evidence="2">
    <location>
        <position position="147"/>
    </location>
</feature>
<reference evidence="2 3" key="1">
    <citation type="submission" date="2019-09" db="EMBL/GenBank/DDBJ databases">
        <title>Bird 10,000 Genomes (B10K) Project - Family phase.</title>
        <authorList>
            <person name="Zhang G."/>
        </authorList>
    </citation>
    <scope>NUCLEOTIDE SEQUENCE [LARGE SCALE GENOMIC DNA]</scope>
    <source>
        <strain evidence="2">B10K-LSUMZ-23963</strain>
        <tissue evidence="2">Muscle</tissue>
    </source>
</reference>
<dbReference type="AlphaFoldDB" id="A0A7K9B841"/>
<name>A0A7K9B841_DRONO</name>
<evidence type="ECO:0000259" key="1">
    <source>
        <dbReference type="Pfam" id="PF05826"/>
    </source>
</evidence>
<protein>
    <submittedName>
        <fullName evidence="2">PA2G3 phospholipase</fullName>
    </submittedName>
</protein>
<gene>
    <name evidence="2" type="primary">Pla2g3_1</name>
    <name evidence="2" type="ORF">DRONOV_R15210</name>
</gene>
<dbReference type="EMBL" id="VWZH01000188">
    <property type="protein sequence ID" value="NXG35709.1"/>
    <property type="molecule type" value="Genomic_DNA"/>
</dbReference>
<evidence type="ECO:0000313" key="3">
    <source>
        <dbReference type="Proteomes" id="UP000543287"/>
    </source>
</evidence>
<dbReference type="SUPFAM" id="SSF48619">
    <property type="entry name" value="Phospholipase A2, PLA2"/>
    <property type="match status" value="1"/>
</dbReference>
<dbReference type="GO" id="GO:0004623">
    <property type="term" value="F:phospholipase A2 activity"/>
    <property type="evidence" value="ECO:0007669"/>
    <property type="project" value="InterPro"/>
</dbReference>
<dbReference type="GO" id="GO:0050482">
    <property type="term" value="P:arachidonate secretion"/>
    <property type="evidence" value="ECO:0007669"/>
    <property type="project" value="InterPro"/>
</dbReference>
<dbReference type="Proteomes" id="UP000543287">
    <property type="component" value="Unassembled WGS sequence"/>
</dbReference>
<dbReference type="InterPro" id="IPR016090">
    <property type="entry name" value="PLA2-like_dom"/>
</dbReference>
<feature type="non-terminal residue" evidence="2">
    <location>
        <position position="1"/>
    </location>
</feature>
<accession>A0A7K9B841</accession>